<dbReference type="OrthoDB" id="5875763at2759"/>
<evidence type="ECO:0000313" key="5">
    <source>
        <dbReference type="WBParaSite" id="GPUH_0001248101-mRNA-1"/>
    </source>
</evidence>
<dbReference type="EMBL" id="UYRT01079333">
    <property type="protein sequence ID" value="VDN20501.1"/>
    <property type="molecule type" value="Genomic_DNA"/>
</dbReference>
<dbReference type="SMART" id="SM00513">
    <property type="entry name" value="SAP"/>
    <property type="match status" value="1"/>
</dbReference>
<dbReference type="SUPFAM" id="SSF68906">
    <property type="entry name" value="SAP domain"/>
    <property type="match status" value="1"/>
</dbReference>
<evidence type="ECO:0000313" key="4">
    <source>
        <dbReference type="Proteomes" id="UP000271098"/>
    </source>
</evidence>
<protein>
    <submittedName>
        <fullName evidence="5">SAP domain-containing protein</fullName>
    </submittedName>
</protein>
<organism evidence="5">
    <name type="scientific">Gongylonema pulchrum</name>
    <dbReference type="NCBI Taxonomy" id="637853"/>
    <lineage>
        <taxon>Eukaryota</taxon>
        <taxon>Metazoa</taxon>
        <taxon>Ecdysozoa</taxon>
        <taxon>Nematoda</taxon>
        <taxon>Chromadorea</taxon>
        <taxon>Rhabditida</taxon>
        <taxon>Spirurina</taxon>
        <taxon>Spiruromorpha</taxon>
        <taxon>Spiruroidea</taxon>
        <taxon>Gongylonematidae</taxon>
        <taxon>Gongylonema</taxon>
    </lineage>
</organism>
<dbReference type="InterPro" id="IPR036361">
    <property type="entry name" value="SAP_dom_sf"/>
</dbReference>
<accession>A0A183DUS6</accession>
<evidence type="ECO:0000259" key="2">
    <source>
        <dbReference type="PROSITE" id="PS50800"/>
    </source>
</evidence>
<keyword evidence="4" id="KW-1185">Reference proteome</keyword>
<name>A0A183DUS6_9BILA</name>
<feature type="domain" description="SAP" evidence="2">
    <location>
        <begin position="36"/>
        <end position="70"/>
    </location>
</feature>
<dbReference type="WBParaSite" id="GPUH_0001248101-mRNA-1">
    <property type="protein sequence ID" value="GPUH_0001248101-mRNA-1"/>
    <property type="gene ID" value="GPUH_0001248101"/>
</dbReference>
<gene>
    <name evidence="3" type="ORF">GPUH_LOCUS12467</name>
</gene>
<dbReference type="Gene3D" id="1.10.720.30">
    <property type="entry name" value="SAP domain"/>
    <property type="match status" value="1"/>
</dbReference>
<sequence>MATRSRRSTGGADALNPAMIHFYDAGGADALNPAMIHFYDAGRLRRELQQRGLDTTGNKTVLADRLQEAVLLERNPRQAAYSPPPQPEKPVRRGAKRTSKAEAVLLERNPRQAAYSPPPQPEKPVRRGTKRTSKANEENEPAATSHAEEISSPKAKKPCVTEEAVGEMDLIEESFSIELLNMASVDEMQREAEKTMLEVCATPDTSMEQGPAVVPDVVEPAITSKLPEPSEEAVPPRKIGIVEPEQRVQKIKILIRRSKSVSGIY</sequence>
<dbReference type="Pfam" id="PF02037">
    <property type="entry name" value="SAP"/>
    <property type="match status" value="1"/>
</dbReference>
<reference evidence="5" key="1">
    <citation type="submission" date="2016-06" db="UniProtKB">
        <authorList>
            <consortium name="WormBaseParasite"/>
        </authorList>
    </citation>
    <scope>IDENTIFICATION</scope>
</reference>
<evidence type="ECO:0000313" key="3">
    <source>
        <dbReference type="EMBL" id="VDN20501.1"/>
    </source>
</evidence>
<evidence type="ECO:0000256" key="1">
    <source>
        <dbReference type="SAM" id="MobiDB-lite"/>
    </source>
</evidence>
<dbReference type="Proteomes" id="UP000271098">
    <property type="component" value="Unassembled WGS sequence"/>
</dbReference>
<proteinExistence type="predicted"/>
<feature type="region of interest" description="Disordered" evidence="1">
    <location>
        <begin position="73"/>
        <end position="158"/>
    </location>
</feature>
<dbReference type="PROSITE" id="PS50800">
    <property type="entry name" value="SAP"/>
    <property type="match status" value="1"/>
</dbReference>
<reference evidence="3 4" key="2">
    <citation type="submission" date="2018-11" db="EMBL/GenBank/DDBJ databases">
        <authorList>
            <consortium name="Pathogen Informatics"/>
        </authorList>
    </citation>
    <scope>NUCLEOTIDE SEQUENCE [LARGE SCALE GENOMIC DNA]</scope>
</reference>
<dbReference type="InterPro" id="IPR003034">
    <property type="entry name" value="SAP_dom"/>
</dbReference>
<dbReference type="AlphaFoldDB" id="A0A183DUS6"/>